<organism evidence="1 2">
    <name type="scientific">Paenibacillus macerans</name>
    <name type="common">Bacillus macerans</name>
    <dbReference type="NCBI Taxonomy" id="44252"/>
    <lineage>
        <taxon>Bacteria</taxon>
        <taxon>Bacillati</taxon>
        <taxon>Bacillota</taxon>
        <taxon>Bacilli</taxon>
        <taxon>Bacillales</taxon>
        <taxon>Paenibacillaceae</taxon>
        <taxon>Paenibacillus</taxon>
    </lineage>
</organism>
<sequence>MDVFKTKKMFKPFVIKLILFAAILKENNALLLKEEN</sequence>
<evidence type="ECO:0000313" key="2">
    <source>
        <dbReference type="Proteomes" id="UP000029278"/>
    </source>
</evidence>
<proteinExistence type="predicted"/>
<dbReference type="Proteomes" id="UP000029278">
    <property type="component" value="Unassembled WGS sequence"/>
</dbReference>
<protein>
    <submittedName>
        <fullName evidence="1">Uncharacterized protein</fullName>
    </submittedName>
</protein>
<keyword evidence="2" id="KW-1185">Reference proteome</keyword>
<accession>A0A090Z829</accession>
<name>A0A090Z829_PAEMA</name>
<dbReference type="PATRIC" id="fig|44252.3.peg.4105"/>
<evidence type="ECO:0000313" key="1">
    <source>
        <dbReference type="EMBL" id="KFN06518.1"/>
    </source>
</evidence>
<dbReference type="AlphaFoldDB" id="A0A090Z829"/>
<dbReference type="EMBL" id="JMQA01000037">
    <property type="protein sequence ID" value="KFN06518.1"/>
    <property type="molecule type" value="Genomic_DNA"/>
</dbReference>
<comment type="caution">
    <text evidence="1">The sequence shown here is derived from an EMBL/GenBank/DDBJ whole genome shotgun (WGS) entry which is preliminary data.</text>
</comment>
<reference evidence="1 2" key="1">
    <citation type="submission" date="2014-04" db="EMBL/GenBank/DDBJ databases">
        <authorList>
            <person name="Bishop-Lilly K.A."/>
            <person name="Broomall S.M."/>
            <person name="Chain P.S."/>
            <person name="Chertkov O."/>
            <person name="Coyne S.R."/>
            <person name="Daligault H.E."/>
            <person name="Davenport K.W."/>
            <person name="Erkkila T."/>
            <person name="Frey K.G."/>
            <person name="Gibbons H.S."/>
            <person name="Gu W."/>
            <person name="Jaissle J."/>
            <person name="Johnson S.L."/>
            <person name="Koroleva G.I."/>
            <person name="Ladner J.T."/>
            <person name="Lo C.-C."/>
            <person name="Minogue T.D."/>
            <person name="Munk C."/>
            <person name="Palacios G.F."/>
            <person name="Redden C.L."/>
            <person name="Rosenzweig C.N."/>
            <person name="Scholz M.B."/>
            <person name="Teshima H."/>
            <person name="Xu Y."/>
        </authorList>
    </citation>
    <scope>NUCLEOTIDE SEQUENCE [LARGE SCALE GENOMIC DNA]</scope>
    <source>
        <strain evidence="1 2">8244</strain>
    </source>
</reference>
<gene>
    <name evidence="1" type="ORF">DJ90_4131</name>
</gene>
<dbReference type="HOGENOM" id="CLU_3357416_0_0_9"/>